<dbReference type="GO" id="GO:0012505">
    <property type="term" value="C:endomembrane system"/>
    <property type="evidence" value="ECO:0007669"/>
    <property type="project" value="UniProtKB-SubCell"/>
</dbReference>
<feature type="region of interest" description="Disordered" evidence="6">
    <location>
        <begin position="115"/>
        <end position="134"/>
    </location>
</feature>
<dbReference type="PANTHER" id="PTHR44653:SF2">
    <property type="entry name" value="DNAJ HOMOLOG SUBFAMILY C MEMBER 1"/>
    <property type="match status" value="1"/>
</dbReference>
<keyword evidence="3 7" id="KW-1133">Transmembrane helix</keyword>
<evidence type="ECO:0000256" key="6">
    <source>
        <dbReference type="SAM" id="MobiDB-lite"/>
    </source>
</evidence>
<dbReference type="Gene3D" id="1.10.287.110">
    <property type="entry name" value="DnaJ domain"/>
    <property type="match status" value="1"/>
</dbReference>
<feature type="compositionally biased region" description="Basic and acidic residues" evidence="6">
    <location>
        <begin position="298"/>
        <end position="310"/>
    </location>
</feature>
<dbReference type="EMBL" id="JAGHQM010001598">
    <property type="protein sequence ID" value="KAH0553109.1"/>
    <property type="molecule type" value="Genomic_DNA"/>
</dbReference>
<dbReference type="AlphaFoldDB" id="A0A9P8ID34"/>
<dbReference type="PANTHER" id="PTHR44653">
    <property type="entry name" value="DNAJ HOMOLOG SUBFAMILY C MEMBER 1"/>
    <property type="match status" value="1"/>
</dbReference>
<dbReference type="SMART" id="SM00271">
    <property type="entry name" value="DnaJ"/>
    <property type="match status" value="1"/>
</dbReference>
<dbReference type="PROSITE" id="PS50076">
    <property type="entry name" value="DNAJ_2"/>
    <property type="match status" value="1"/>
</dbReference>
<keyword evidence="2 8" id="KW-0732">Signal</keyword>
<evidence type="ECO:0000256" key="1">
    <source>
        <dbReference type="ARBA" id="ARBA00022692"/>
    </source>
</evidence>
<evidence type="ECO:0000259" key="9">
    <source>
        <dbReference type="PROSITE" id="PS50076"/>
    </source>
</evidence>
<feature type="chain" id="PRO_5040207679" description="J domain-containing protein" evidence="8">
    <location>
        <begin position="21"/>
        <end position="413"/>
    </location>
</feature>
<feature type="region of interest" description="Disordered" evidence="6">
    <location>
        <begin position="383"/>
        <end position="413"/>
    </location>
</feature>
<evidence type="ECO:0000256" key="8">
    <source>
        <dbReference type="SAM" id="SignalP"/>
    </source>
</evidence>
<feature type="transmembrane region" description="Helical" evidence="7">
    <location>
        <begin position="192"/>
        <end position="213"/>
    </location>
</feature>
<evidence type="ECO:0000256" key="7">
    <source>
        <dbReference type="SAM" id="Phobius"/>
    </source>
</evidence>
<feature type="domain" description="J" evidence="9">
    <location>
        <begin position="72"/>
        <end position="172"/>
    </location>
</feature>
<keyword evidence="4 7" id="KW-0472">Membrane</keyword>
<evidence type="ECO:0000313" key="10">
    <source>
        <dbReference type="EMBL" id="KAH0553109.1"/>
    </source>
</evidence>
<comment type="subcellular location">
    <subcellularLocation>
        <location evidence="5">Endomembrane system</location>
        <topology evidence="5">Single-pass membrane protein</topology>
    </subcellularLocation>
</comment>
<dbReference type="InterPro" id="IPR036869">
    <property type="entry name" value="J_dom_sf"/>
</dbReference>
<dbReference type="Pfam" id="PF00226">
    <property type="entry name" value="DnaJ"/>
    <property type="match status" value="1"/>
</dbReference>
<keyword evidence="1 7" id="KW-0812">Transmembrane</keyword>
<dbReference type="Proteomes" id="UP000750711">
    <property type="component" value="Unassembled WGS sequence"/>
</dbReference>
<name>A0A9P8ID34_9PEZI</name>
<proteinExistence type="predicted"/>
<evidence type="ECO:0000256" key="5">
    <source>
        <dbReference type="ARBA" id="ARBA00037847"/>
    </source>
</evidence>
<accession>A0A9P8ID34</accession>
<reference evidence="10" key="1">
    <citation type="submission" date="2021-03" db="EMBL/GenBank/DDBJ databases">
        <title>Comparative genomics and phylogenomic investigation of the class Geoglossomycetes provide insights into ecological specialization and systematics.</title>
        <authorList>
            <person name="Melie T."/>
            <person name="Pirro S."/>
            <person name="Miller A.N."/>
            <person name="Quandt A."/>
        </authorList>
    </citation>
    <scope>NUCLEOTIDE SEQUENCE</scope>
    <source>
        <strain evidence="10">CAQ_001_2017</strain>
    </source>
</reference>
<feature type="region of interest" description="Disordered" evidence="6">
    <location>
        <begin position="247"/>
        <end position="310"/>
    </location>
</feature>
<sequence length="413" mass="45433">MRSPTLLVLAVCCLFVLVAGWSKEDHEIFRLRDEVEAAEGSGVTFYGTSDPYLTWAHTCCAALRLTFFSKFSNADFLGVKPSAGQDEISKAYRKKSRLLHPDKAAQSILAARVKPTSKSKQKGHKKKVHVTKGPSQAEVKAAVKQANDRFARLGVVSSILRGPARSRYDHFLKNGFPRWRGTGYYYSRFRPGLGSVLVGLFILGGGAAHYGILRLSWRRQRDFVGRYIREARRAAWGDELGIRGIPGVGDSVGSNTSLTPQDDMGMQGLNRRQRRAQEKSSKKGKGGVDGGNASGAESAKKDTGRGGERKKVVAENGKVLIVDASGNVFLVEENENGETEEFLLDVNEIPKPTMRQTILFRLPIWIYGNMTSLFQKKDHLIADSESSEIDSNEETPKARNGQARRVKKGAGGS</sequence>
<feature type="compositionally biased region" description="Basic residues" evidence="6">
    <location>
        <begin position="402"/>
        <end position="413"/>
    </location>
</feature>
<protein>
    <recommendedName>
        <fullName evidence="9">J domain-containing protein</fullName>
    </recommendedName>
</protein>
<comment type="caution">
    <text evidence="10">The sequence shown here is derived from an EMBL/GenBank/DDBJ whole genome shotgun (WGS) entry which is preliminary data.</text>
</comment>
<dbReference type="InterPro" id="IPR001623">
    <property type="entry name" value="DnaJ_domain"/>
</dbReference>
<gene>
    <name evidence="10" type="ORF">GP486_006700</name>
</gene>
<feature type="signal peptide" evidence="8">
    <location>
        <begin position="1"/>
        <end position="20"/>
    </location>
</feature>
<evidence type="ECO:0000256" key="3">
    <source>
        <dbReference type="ARBA" id="ARBA00022989"/>
    </source>
</evidence>
<dbReference type="PRINTS" id="PR00625">
    <property type="entry name" value="JDOMAIN"/>
</dbReference>
<evidence type="ECO:0000256" key="2">
    <source>
        <dbReference type="ARBA" id="ARBA00022729"/>
    </source>
</evidence>
<feature type="compositionally biased region" description="Basic residues" evidence="6">
    <location>
        <begin position="115"/>
        <end position="130"/>
    </location>
</feature>
<organism evidence="10 11">
    <name type="scientific">Trichoglossum hirsutum</name>
    <dbReference type="NCBI Taxonomy" id="265104"/>
    <lineage>
        <taxon>Eukaryota</taxon>
        <taxon>Fungi</taxon>
        <taxon>Dikarya</taxon>
        <taxon>Ascomycota</taxon>
        <taxon>Pezizomycotina</taxon>
        <taxon>Geoglossomycetes</taxon>
        <taxon>Geoglossales</taxon>
        <taxon>Geoglossaceae</taxon>
        <taxon>Trichoglossum</taxon>
    </lineage>
</organism>
<keyword evidence="11" id="KW-1185">Reference proteome</keyword>
<dbReference type="SUPFAM" id="SSF46565">
    <property type="entry name" value="Chaperone J-domain"/>
    <property type="match status" value="1"/>
</dbReference>
<evidence type="ECO:0000256" key="4">
    <source>
        <dbReference type="ARBA" id="ARBA00023136"/>
    </source>
</evidence>
<evidence type="ECO:0000313" key="11">
    <source>
        <dbReference type="Proteomes" id="UP000750711"/>
    </source>
</evidence>
<dbReference type="CDD" id="cd06257">
    <property type="entry name" value="DnaJ"/>
    <property type="match status" value="1"/>
</dbReference>
<dbReference type="InterPro" id="IPR052606">
    <property type="entry name" value="DnaJ_domain_protein"/>
</dbReference>